<evidence type="ECO:0000259" key="9">
    <source>
        <dbReference type="PROSITE" id="PS50929"/>
    </source>
</evidence>
<evidence type="ECO:0000256" key="6">
    <source>
        <dbReference type="ARBA" id="ARBA00023136"/>
    </source>
</evidence>
<dbReference type="NCBIfam" id="TIGR01194">
    <property type="entry name" value="cyc_pep_trnsptr"/>
    <property type="match status" value="1"/>
</dbReference>
<keyword evidence="6 7" id="KW-0472">Membrane</keyword>
<dbReference type="GO" id="GO:0005524">
    <property type="term" value="F:ATP binding"/>
    <property type="evidence" value="ECO:0007669"/>
    <property type="project" value="UniProtKB-KW"/>
</dbReference>
<dbReference type="SUPFAM" id="SSF52540">
    <property type="entry name" value="P-loop containing nucleoside triphosphate hydrolases"/>
    <property type="match status" value="1"/>
</dbReference>
<dbReference type="Pfam" id="PF00005">
    <property type="entry name" value="ABC_tran"/>
    <property type="match status" value="1"/>
</dbReference>
<dbReference type="PROSITE" id="PS50929">
    <property type="entry name" value="ABC_TM1F"/>
    <property type="match status" value="1"/>
</dbReference>
<comment type="subcellular location">
    <subcellularLocation>
        <location evidence="1">Cell membrane</location>
        <topology evidence="1">Multi-pass membrane protein</topology>
    </subcellularLocation>
</comment>
<dbReference type="GO" id="GO:1904680">
    <property type="term" value="F:peptide transmembrane transporter activity"/>
    <property type="evidence" value="ECO:0007669"/>
    <property type="project" value="InterPro"/>
</dbReference>
<reference evidence="11" key="1">
    <citation type="submission" date="2012-11" db="EMBL/GenBank/DDBJ databases">
        <authorList>
            <person name="Lucero-Rivera Y.E."/>
            <person name="Tovar-Ramirez D."/>
        </authorList>
    </citation>
    <scope>NUCLEOTIDE SEQUENCE [LARGE SCALE GENOMIC DNA]</scope>
    <source>
        <strain evidence="11">Araruama</strain>
    </source>
</reference>
<accession>A0A1V1PB62</accession>
<dbReference type="Gene3D" id="1.20.1560.10">
    <property type="entry name" value="ABC transporter type 1, transmembrane domain"/>
    <property type="match status" value="1"/>
</dbReference>
<evidence type="ECO:0000313" key="10">
    <source>
        <dbReference type="EMBL" id="ETR72149.1"/>
    </source>
</evidence>
<organism evidence="10 11">
    <name type="scientific">Candidatus Magnetoglobus multicellularis str. Araruama</name>
    <dbReference type="NCBI Taxonomy" id="890399"/>
    <lineage>
        <taxon>Bacteria</taxon>
        <taxon>Pseudomonadati</taxon>
        <taxon>Thermodesulfobacteriota</taxon>
        <taxon>Desulfobacteria</taxon>
        <taxon>Desulfobacterales</taxon>
        <taxon>Desulfobacteraceae</taxon>
        <taxon>Candidatus Magnetoglobus</taxon>
    </lineage>
</organism>
<evidence type="ECO:0000256" key="3">
    <source>
        <dbReference type="ARBA" id="ARBA00022741"/>
    </source>
</evidence>
<feature type="domain" description="ABC transmembrane type-1" evidence="9">
    <location>
        <begin position="19"/>
        <end position="295"/>
    </location>
</feature>
<feature type="transmembrane region" description="Helical" evidence="7">
    <location>
        <begin position="129"/>
        <end position="148"/>
    </location>
</feature>
<evidence type="ECO:0000256" key="4">
    <source>
        <dbReference type="ARBA" id="ARBA00022840"/>
    </source>
</evidence>
<proteinExistence type="predicted"/>
<evidence type="ECO:0000259" key="8">
    <source>
        <dbReference type="PROSITE" id="PS50893"/>
    </source>
</evidence>
<dbReference type="InterPro" id="IPR003593">
    <property type="entry name" value="AAA+_ATPase"/>
</dbReference>
<dbReference type="InterPro" id="IPR003439">
    <property type="entry name" value="ABC_transporter-like_ATP-bd"/>
</dbReference>
<sequence>MKKIITFFYQYTDVPGGSILFLFLTSGISYALILAVVNRAAAFVSTGHAILEFRLFLMFVMLSLIHLYAKRTSLKRSIQFCEEIIENIRLGIIGKIRHSELRFLEQTGTGIIYARLTEDTRSLTRTVPFISMAMVNFTSLISVFFYLATQSIQGFLFIAGLFGFSLMIYKSVYGPARAKILEARKKEIIFFERLNDVLFGFKEIRINYQKNEDLFADVHAITSESEQLKIDAQINLNNCFIIVNTTYYLMIAGIIFILPVFNLVENSAVVSLVSSLLFIWGPLLVAFKTIPLYMMTSVSVDNLVELNNTIDSFNFHVPDPPEKLRQDFEKISIKSVNFSYKDKDGSTLFDVGPIDFTLKKGEIVFVIGGNGSGKSTFMKLLTGLYYPDAGGELMINGKQVTNKTYQSYREYFTTIYTDFHLFEKPYSLQNVDPAEINKLLKIMEIDHKTSFRDQKFTNIDLSTGQKKRLACIICLLEDKPIYVLDEWAADQDPEFKKYFYETFLDNMRARNKTVVAVSHDDRYFHTADRIVKMEMGKIVSLS</sequence>
<feature type="transmembrane region" description="Helical" evidence="7">
    <location>
        <begin position="20"/>
        <end position="37"/>
    </location>
</feature>
<dbReference type="InterPro" id="IPR039421">
    <property type="entry name" value="Type_1_exporter"/>
</dbReference>
<dbReference type="GO" id="GO:0005886">
    <property type="term" value="C:plasma membrane"/>
    <property type="evidence" value="ECO:0007669"/>
    <property type="project" value="UniProtKB-SubCell"/>
</dbReference>
<keyword evidence="2 7" id="KW-0812">Transmembrane</keyword>
<evidence type="ECO:0000313" key="11">
    <source>
        <dbReference type="Proteomes" id="UP000189670"/>
    </source>
</evidence>
<dbReference type="AlphaFoldDB" id="A0A1V1PB62"/>
<dbReference type="InterPro" id="IPR036640">
    <property type="entry name" value="ABC1_TM_sf"/>
</dbReference>
<feature type="transmembrane region" description="Helical" evidence="7">
    <location>
        <begin position="49"/>
        <end position="69"/>
    </location>
</feature>
<comment type="caution">
    <text evidence="10">The sequence shown here is derived from an EMBL/GenBank/DDBJ whole genome shotgun (WGS) entry which is preliminary data.</text>
</comment>
<dbReference type="SMART" id="SM00382">
    <property type="entry name" value="AAA"/>
    <property type="match status" value="1"/>
</dbReference>
<feature type="transmembrane region" description="Helical" evidence="7">
    <location>
        <begin position="267"/>
        <end position="287"/>
    </location>
</feature>
<dbReference type="EMBL" id="ATBP01000178">
    <property type="protein sequence ID" value="ETR72149.1"/>
    <property type="molecule type" value="Genomic_DNA"/>
</dbReference>
<name>A0A1V1PB62_9BACT</name>
<evidence type="ECO:0000256" key="7">
    <source>
        <dbReference type="SAM" id="Phobius"/>
    </source>
</evidence>
<feature type="domain" description="ABC transporter" evidence="8">
    <location>
        <begin position="333"/>
        <end position="541"/>
    </location>
</feature>
<evidence type="ECO:0000256" key="2">
    <source>
        <dbReference type="ARBA" id="ARBA00022692"/>
    </source>
</evidence>
<dbReference type="Gene3D" id="3.40.50.300">
    <property type="entry name" value="P-loop containing nucleotide triphosphate hydrolases"/>
    <property type="match status" value="1"/>
</dbReference>
<feature type="transmembrane region" description="Helical" evidence="7">
    <location>
        <begin position="154"/>
        <end position="176"/>
    </location>
</feature>
<dbReference type="PANTHER" id="PTHR24221:SF654">
    <property type="entry name" value="ATP-BINDING CASSETTE SUB-FAMILY B MEMBER 6"/>
    <property type="match status" value="1"/>
</dbReference>
<dbReference type="GO" id="GO:0034040">
    <property type="term" value="F:ATPase-coupled lipid transmembrane transporter activity"/>
    <property type="evidence" value="ECO:0007669"/>
    <property type="project" value="TreeGrafter"/>
</dbReference>
<dbReference type="InterPro" id="IPR027417">
    <property type="entry name" value="P-loop_NTPase"/>
</dbReference>
<gene>
    <name evidence="10" type="ORF">OMM_01932</name>
</gene>
<dbReference type="SUPFAM" id="SSF90123">
    <property type="entry name" value="ABC transporter transmembrane region"/>
    <property type="match status" value="1"/>
</dbReference>
<feature type="transmembrane region" description="Helical" evidence="7">
    <location>
        <begin position="239"/>
        <end position="261"/>
    </location>
</feature>
<dbReference type="PROSITE" id="PS50893">
    <property type="entry name" value="ABC_TRANSPORTER_2"/>
    <property type="match status" value="1"/>
</dbReference>
<dbReference type="GO" id="GO:0140359">
    <property type="term" value="F:ABC-type transporter activity"/>
    <property type="evidence" value="ECO:0007669"/>
    <property type="project" value="InterPro"/>
</dbReference>
<dbReference type="InterPro" id="IPR005898">
    <property type="entry name" value="Cyc_pep_transpt_SyrD/YojI"/>
</dbReference>
<dbReference type="GO" id="GO:0016887">
    <property type="term" value="F:ATP hydrolysis activity"/>
    <property type="evidence" value="ECO:0007669"/>
    <property type="project" value="InterPro"/>
</dbReference>
<dbReference type="GO" id="GO:0015833">
    <property type="term" value="P:peptide transport"/>
    <property type="evidence" value="ECO:0007669"/>
    <property type="project" value="InterPro"/>
</dbReference>
<keyword evidence="3" id="KW-0547">Nucleotide-binding</keyword>
<keyword evidence="5 7" id="KW-1133">Transmembrane helix</keyword>
<dbReference type="Proteomes" id="UP000189670">
    <property type="component" value="Unassembled WGS sequence"/>
</dbReference>
<dbReference type="InterPro" id="IPR011527">
    <property type="entry name" value="ABC1_TM_dom"/>
</dbReference>
<dbReference type="PANTHER" id="PTHR24221">
    <property type="entry name" value="ATP-BINDING CASSETTE SUB-FAMILY B"/>
    <property type="match status" value="1"/>
</dbReference>
<evidence type="ECO:0000256" key="5">
    <source>
        <dbReference type="ARBA" id="ARBA00022989"/>
    </source>
</evidence>
<keyword evidence="4 10" id="KW-0067">ATP-binding</keyword>
<evidence type="ECO:0000256" key="1">
    <source>
        <dbReference type="ARBA" id="ARBA00004651"/>
    </source>
</evidence>
<protein>
    <submittedName>
        <fullName evidence="10">ATP-binding cassette transporter</fullName>
    </submittedName>
</protein>